<proteinExistence type="predicted"/>
<evidence type="ECO:0000313" key="1">
    <source>
        <dbReference type="EMBL" id="EMI53303.1"/>
    </source>
</evidence>
<accession>M5UBC9</accession>
<name>M5UBC9_9BACT</name>
<dbReference type="RefSeq" id="WP_008685590.1">
    <property type="nucleotide sequence ID" value="NZ_ANOH01000364.1"/>
</dbReference>
<dbReference type="PATRIC" id="fig|1263870.3.peg.5591"/>
<reference evidence="1 2" key="1">
    <citation type="journal article" date="2013" name="Mar. Genomics">
        <title>Expression of sulfatases in Rhodopirellula baltica and the diversity of sulfatases in the genus Rhodopirellula.</title>
        <authorList>
            <person name="Wegner C.E."/>
            <person name="Richter-Heitmann T."/>
            <person name="Klindworth A."/>
            <person name="Klockow C."/>
            <person name="Richter M."/>
            <person name="Achstetter T."/>
            <person name="Glockner F.O."/>
            <person name="Harder J."/>
        </authorList>
    </citation>
    <scope>NUCLEOTIDE SEQUENCE [LARGE SCALE GENOMIC DNA]</scope>
    <source>
        <strain evidence="1 2">SM41</strain>
    </source>
</reference>
<dbReference type="Proteomes" id="UP000011885">
    <property type="component" value="Unassembled WGS sequence"/>
</dbReference>
<organism evidence="1 2">
    <name type="scientific">Rhodopirellula sallentina SM41</name>
    <dbReference type="NCBI Taxonomy" id="1263870"/>
    <lineage>
        <taxon>Bacteria</taxon>
        <taxon>Pseudomonadati</taxon>
        <taxon>Planctomycetota</taxon>
        <taxon>Planctomycetia</taxon>
        <taxon>Pirellulales</taxon>
        <taxon>Pirellulaceae</taxon>
        <taxon>Rhodopirellula</taxon>
    </lineage>
</organism>
<dbReference type="OrthoDB" id="258352at2"/>
<dbReference type="AlphaFoldDB" id="M5UBC9"/>
<gene>
    <name evidence="1" type="ORF">RSSM_05276</name>
</gene>
<evidence type="ECO:0000313" key="2">
    <source>
        <dbReference type="Proteomes" id="UP000011885"/>
    </source>
</evidence>
<protein>
    <submittedName>
        <fullName evidence="1">Uncharacterized protein</fullName>
    </submittedName>
</protein>
<sequence length="230" mass="25906">MAIPSNSDWLTHQWVVAGIVSASSRFIPVPFIDDLVREQCRRFVVSRTLHANEPTENVSLETLRPYYSSSDGCLTGCLGTLAKAPLKIILFPIRKVVAVVTSVRGVPLEIVKMVLLGRTLNRQLRDSPKKINNAYAMRMRMAFEDSFSGMDFRMVKAAMNDALSHVSGWKSSAMETARQAVARQDEAREPINAPKEVETGAQKVQEVLDRPEFADLFTEFDKRFDQRMIV</sequence>
<keyword evidence="2" id="KW-1185">Reference proteome</keyword>
<comment type="caution">
    <text evidence="1">The sequence shown here is derived from an EMBL/GenBank/DDBJ whole genome shotgun (WGS) entry which is preliminary data.</text>
</comment>
<dbReference type="EMBL" id="ANOH01000364">
    <property type="protein sequence ID" value="EMI53303.1"/>
    <property type="molecule type" value="Genomic_DNA"/>
</dbReference>